<dbReference type="EMBL" id="LAZR01000519">
    <property type="protein sequence ID" value="KKN65667.1"/>
    <property type="molecule type" value="Genomic_DNA"/>
</dbReference>
<sequence length="214" mass="24341">MLLSNQTFLVGAVKMDIKDVQIGTYWWFCPSAIPSQYFKVSSIYSPGTDKAKVKLRYLWSRDEALSNMSGYETEMTCINSWWHTALGPGCIQSGVTYPPGSKPGTGFTVWNLNDKVYEVETGTTWEGRSDIGDDLVKVDGFKHDTCPTMFDTIVCDRQRGKYNIVEHRWDYFLTEFKLFNQPMDVGTICISCNRDYPYADAAVNFECWGCRNGA</sequence>
<reference evidence="1" key="1">
    <citation type="journal article" date="2015" name="Nature">
        <title>Complex archaea that bridge the gap between prokaryotes and eukaryotes.</title>
        <authorList>
            <person name="Spang A."/>
            <person name="Saw J.H."/>
            <person name="Jorgensen S.L."/>
            <person name="Zaremba-Niedzwiedzka K."/>
            <person name="Martijn J."/>
            <person name="Lind A.E."/>
            <person name="van Eijk R."/>
            <person name="Schleper C."/>
            <person name="Guy L."/>
            <person name="Ettema T.J."/>
        </authorList>
    </citation>
    <scope>NUCLEOTIDE SEQUENCE</scope>
</reference>
<organism evidence="1">
    <name type="scientific">marine sediment metagenome</name>
    <dbReference type="NCBI Taxonomy" id="412755"/>
    <lineage>
        <taxon>unclassified sequences</taxon>
        <taxon>metagenomes</taxon>
        <taxon>ecological metagenomes</taxon>
    </lineage>
</organism>
<dbReference type="AlphaFoldDB" id="A0A0F9SSX2"/>
<gene>
    <name evidence="1" type="ORF">LCGC14_0479830</name>
</gene>
<comment type="caution">
    <text evidence="1">The sequence shown here is derived from an EMBL/GenBank/DDBJ whole genome shotgun (WGS) entry which is preliminary data.</text>
</comment>
<name>A0A0F9SSX2_9ZZZZ</name>
<proteinExistence type="predicted"/>
<accession>A0A0F9SSX2</accession>
<protein>
    <submittedName>
        <fullName evidence="1">Uncharacterized protein</fullName>
    </submittedName>
</protein>
<evidence type="ECO:0000313" key="1">
    <source>
        <dbReference type="EMBL" id="KKN65667.1"/>
    </source>
</evidence>